<feature type="compositionally biased region" description="Basic and acidic residues" evidence="3">
    <location>
        <begin position="246"/>
        <end position="260"/>
    </location>
</feature>
<dbReference type="InterPro" id="IPR007428">
    <property type="entry name" value="MlaA"/>
</dbReference>
<comment type="caution">
    <text evidence="4">The sequence shown here is derived from an EMBL/GenBank/DDBJ whole genome shotgun (WGS) entry which is preliminary data.</text>
</comment>
<proteinExistence type="inferred from homology"/>
<evidence type="ECO:0000256" key="2">
    <source>
        <dbReference type="ARBA" id="ARBA00022729"/>
    </source>
</evidence>
<evidence type="ECO:0000256" key="3">
    <source>
        <dbReference type="SAM" id="MobiDB-lite"/>
    </source>
</evidence>
<feature type="region of interest" description="Disordered" evidence="3">
    <location>
        <begin position="23"/>
        <end position="49"/>
    </location>
</feature>
<name>A0ABT7Q8N6_9GAMM</name>
<comment type="similarity">
    <text evidence="1">Belongs to the MlaA family.</text>
</comment>
<dbReference type="Pfam" id="PF04333">
    <property type="entry name" value="MlaA"/>
    <property type="match status" value="1"/>
</dbReference>
<reference evidence="4" key="1">
    <citation type="submission" date="2024-05" db="EMBL/GenBank/DDBJ databases">
        <title>WGS of Aeromonas isolates.</title>
        <authorList>
            <person name="Lee H."/>
        </authorList>
    </citation>
    <scope>NUCLEOTIDE SEQUENCE</scope>
    <source>
        <strain evidence="4">LP308</strain>
    </source>
</reference>
<evidence type="ECO:0000256" key="1">
    <source>
        <dbReference type="ARBA" id="ARBA00010634"/>
    </source>
</evidence>
<dbReference type="EMBL" id="JAOPLU010000001">
    <property type="protein sequence ID" value="MDM5130118.1"/>
    <property type="molecule type" value="Genomic_DNA"/>
</dbReference>
<dbReference type="PROSITE" id="PS51257">
    <property type="entry name" value="PROKAR_LIPOPROTEIN"/>
    <property type="match status" value="1"/>
</dbReference>
<dbReference type="PANTHER" id="PTHR30035">
    <property type="entry name" value="LIPOPROTEIN VACJ-RELATED"/>
    <property type="match status" value="1"/>
</dbReference>
<protein>
    <submittedName>
        <fullName evidence="4">MlaA family lipoprotein</fullName>
    </submittedName>
</protein>
<keyword evidence="2" id="KW-0732">Signal</keyword>
<evidence type="ECO:0000313" key="5">
    <source>
        <dbReference type="Proteomes" id="UP001168109"/>
    </source>
</evidence>
<dbReference type="Proteomes" id="UP001168109">
    <property type="component" value="Unassembled WGS sequence"/>
</dbReference>
<sequence length="272" mass="30131">MYVRLGALMVALLLGGCAGGPPKPGPESLDLKETPSRPEATSTASDGRDPFQGANRAMWAVNYDVLEPYVARPVVHGYARYIPQGMKDGIENLVENFNEPSSMVNHLITGDLKGAGTNLGRFTLNTTLGLLGIFDVARHTGLERNKLELNTVLGRADIGDGAYLMVPVYGPTTTRKLVGDTIDTIYFPYALLTLPLRITHWALDGLGTRSKLIDQERIIDNALDPYALTKDFYLQYNQNKVTGRQTELKQEQEQKEKVDDTNLDEYLDEIDQ</sequence>
<keyword evidence="5" id="KW-1185">Reference proteome</keyword>
<organism evidence="4 5">
    <name type="scientific">Aeromonas piscicola</name>
    <dbReference type="NCBI Taxonomy" id="600645"/>
    <lineage>
        <taxon>Bacteria</taxon>
        <taxon>Pseudomonadati</taxon>
        <taxon>Pseudomonadota</taxon>
        <taxon>Gammaproteobacteria</taxon>
        <taxon>Aeromonadales</taxon>
        <taxon>Aeromonadaceae</taxon>
        <taxon>Aeromonas</taxon>
    </lineage>
</organism>
<gene>
    <name evidence="4" type="ORF">OB962_03745</name>
</gene>
<dbReference type="PANTHER" id="PTHR30035:SF3">
    <property type="entry name" value="INTERMEMBRANE PHOSPHOLIPID TRANSPORT SYSTEM LIPOPROTEIN MLAA"/>
    <property type="match status" value="1"/>
</dbReference>
<accession>A0ABT7Q8N6</accession>
<evidence type="ECO:0000313" key="4">
    <source>
        <dbReference type="EMBL" id="MDM5130118.1"/>
    </source>
</evidence>
<dbReference type="PRINTS" id="PR01805">
    <property type="entry name" value="VACJLIPOPROT"/>
</dbReference>
<keyword evidence="4" id="KW-0449">Lipoprotein</keyword>
<dbReference type="RefSeq" id="WP_290041020.1">
    <property type="nucleotide sequence ID" value="NZ_JAOPLU010000001.1"/>
</dbReference>
<feature type="region of interest" description="Disordered" evidence="3">
    <location>
        <begin position="245"/>
        <end position="264"/>
    </location>
</feature>